<organism evidence="1 2">
    <name type="scientific">Paenibacillus alvei</name>
    <name type="common">Bacillus alvei</name>
    <dbReference type="NCBI Taxonomy" id="44250"/>
    <lineage>
        <taxon>Bacteria</taxon>
        <taxon>Bacillati</taxon>
        <taxon>Bacillota</taxon>
        <taxon>Bacilli</taxon>
        <taxon>Bacillales</taxon>
        <taxon>Paenibacillaceae</taxon>
        <taxon>Paenibacillus</taxon>
    </lineage>
</organism>
<dbReference type="RefSeq" id="WP_268599767.1">
    <property type="nucleotide sequence ID" value="NZ_JAMDNP010000001.1"/>
</dbReference>
<keyword evidence="2" id="KW-1185">Reference proteome</keyword>
<evidence type="ECO:0000313" key="2">
    <source>
        <dbReference type="Proteomes" id="UP001527181"/>
    </source>
</evidence>
<dbReference type="InterPro" id="IPR008727">
    <property type="entry name" value="PAAR_motif"/>
</dbReference>
<reference evidence="1 2" key="1">
    <citation type="submission" date="2022-05" db="EMBL/GenBank/DDBJ databases">
        <title>Genome Sequencing of Bee-Associated Microbes.</title>
        <authorList>
            <person name="Dunlap C."/>
        </authorList>
    </citation>
    <scope>NUCLEOTIDE SEQUENCE [LARGE SCALE GENOMIC DNA]</scope>
    <source>
        <strain evidence="1 2">NRRL B-04010</strain>
    </source>
</reference>
<gene>
    <name evidence="1" type="ORF">M5X12_00695</name>
</gene>
<dbReference type="Proteomes" id="UP001527181">
    <property type="component" value="Unassembled WGS sequence"/>
</dbReference>
<evidence type="ECO:0000313" key="1">
    <source>
        <dbReference type="EMBL" id="MCY9759080.1"/>
    </source>
</evidence>
<sequence>MAYKGARTNSSVASDHVEIEERHDDHYHDGTTSATIDGTLNGGSSNVYVNGRQAACNGDPVTETESYSIPSGWRWKSSDGGGTGYVTSGSSNVFVNGRQAATVGSSVDTHAGTTTSIAEGSSNVHIN</sequence>
<protein>
    <submittedName>
        <fullName evidence="1">PAAR domain-containing protein</fullName>
    </submittedName>
</protein>
<comment type="caution">
    <text evidence="1">The sequence shown here is derived from an EMBL/GenBank/DDBJ whole genome shotgun (WGS) entry which is preliminary data.</text>
</comment>
<dbReference type="Gene3D" id="2.60.200.60">
    <property type="match status" value="1"/>
</dbReference>
<name>A0ABT4GQV9_PAEAL</name>
<dbReference type="CDD" id="cd14671">
    <property type="entry name" value="PAAR_like"/>
    <property type="match status" value="1"/>
</dbReference>
<proteinExistence type="predicted"/>
<dbReference type="Pfam" id="PF05488">
    <property type="entry name" value="PAAR_motif"/>
    <property type="match status" value="1"/>
</dbReference>
<dbReference type="EMBL" id="JAMDNP010000001">
    <property type="protein sequence ID" value="MCY9759080.1"/>
    <property type="molecule type" value="Genomic_DNA"/>
</dbReference>
<accession>A0ABT4GQV9</accession>